<accession>A0A1T4WWT5</accession>
<evidence type="ECO:0000313" key="1">
    <source>
        <dbReference type="EMBL" id="SKA81345.1"/>
    </source>
</evidence>
<dbReference type="RefSeq" id="WP_078695682.1">
    <property type="nucleotide sequence ID" value="NZ_FUYH01000004.1"/>
</dbReference>
<dbReference type="STRING" id="1147123.SAMN05443428_10447"/>
<gene>
    <name evidence="1" type="ORF">SAMN05443428_10447</name>
</gene>
<evidence type="ECO:0008006" key="3">
    <source>
        <dbReference type="Google" id="ProtNLM"/>
    </source>
</evidence>
<organism evidence="1 2">
    <name type="scientific">Caloramator quimbayensis</name>
    <dbReference type="NCBI Taxonomy" id="1147123"/>
    <lineage>
        <taxon>Bacteria</taxon>
        <taxon>Bacillati</taxon>
        <taxon>Bacillota</taxon>
        <taxon>Clostridia</taxon>
        <taxon>Eubacteriales</taxon>
        <taxon>Clostridiaceae</taxon>
        <taxon>Caloramator</taxon>
    </lineage>
</organism>
<protein>
    <recommendedName>
        <fullName evidence="3">Helix-turn-helix domain-containing protein</fullName>
    </recommendedName>
</protein>
<keyword evidence="2" id="KW-1185">Reference proteome</keyword>
<reference evidence="2" key="1">
    <citation type="submission" date="2017-02" db="EMBL/GenBank/DDBJ databases">
        <authorList>
            <person name="Varghese N."/>
            <person name="Submissions S."/>
        </authorList>
    </citation>
    <scope>NUCLEOTIDE SEQUENCE [LARGE SCALE GENOMIC DNA]</scope>
    <source>
        <strain evidence="2">USBA 833</strain>
    </source>
</reference>
<evidence type="ECO:0000313" key="2">
    <source>
        <dbReference type="Proteomes" id="UP000190105"/>
    </source>
</evidence>
<dbReference type="Proteomes" id="UP000190105">
    <property type="component" value="Unassembled WGS sequence"/>
</dbReference>
<sequence length="61" mass="7248">MKKKKTLSFKSKLSESILDEFDYDKYFDLAEEGFDDKTIARELNLSDKELMSLKKEAEEDY</sequence>
<dbReference type="AlphaFoldDB" id="A0A1T4WWT5"/>
<name>A0A1T4WWT5_9CLOT</name>
<dbReference type="EMBL" id="FUYH01000004">
    <property type="protein sequence ID" value="SKA81345.1"/>
    <property type="molecule type" value="Genomic_DNA"/>
</dbReference>
<proteinExistence type="predicted"/>
<dbReference type="OrthoDB" id="1957136at2"/>